<evidence type="ECO:0000313" key="3">
    <source>
        <dbReference type="Proteomes" id="UP001139409"/>
    </source>
</evidence>
<dbReference type="InterPro" id="IPR017850">
    <property type="entry name" value="Alkaline_phosphatase_core_sf"/>
</dbReference>
<dbReference type="EMBL" id="JAIXNE010000001">
    <property type="protein sequence ID" value="MCA6073798.1"/>
    <property type="molecule type" value="Genomic_DNA"/>
</dbReference>
<protein>
    <submittedName>
        <fullName evidence="2">Ectonucleotide pyrophosphatase/phosphodiesterase</fullName>
    </submittedName>
</protein>
<keyword evidence="3" id="KW-1185">Reference proteome</keyword>
<accession>A0A9X1HKG1</accession>
<dbReference type="CDD" id="cd16018">
    <property type="entry name" value="Enpp"/>
    <property type="match status" value="1"/>
</dbReference>
<feature type="chain" id="PRO_5040825535" evidence="1">
    <location>
        <begin position="19"/>
        <end position="398"/>
    </location>
</feature>
<gene>
    <name evidence="2" type="ORF">LDX50_02910</name>
</gene>
<dbReference type="InterPro" id="IPR002591">
    <property type="entry name" value="Phosphodiest/P_Trfase"/>
</dbReference>
<dbReference type="GO" id="GO:0016787">
    <property type="term" value="F:hydrolase activity"/>
    <property type="evidence" value="ECO:0007669"/>
    <property type="project" value="UniProtKB-ARBA"/>
</dbReference>
<dbReference type="Gene3D" id="3.30.1360.180">
    <property type="match status" value="1"/>
</dbReference>
<sequence>MKLLLASVLLVFSLHLSAQESYVLLVSFDGFRYDHAEHYKLPHFLQLAKEGATAPFMRPSYPSKTFPNHYTLVTGLYPGNHGLVDNAFYDREEQVFYRTNNRDIVEDAAFYGGTPIWQHAQNNGLRSASYFWVGSEAPVLGKYPDIYKIYDHDFPNDQRIDSVFSWFALPKKERPSVVTLYFSIVDSESHDFGPNSEENHQTLLEADRLLGRLMEGIQKSGLPINLIVVSDHGMYEMKYDVDTYIDLGDLITFPRDAVKMSNSETHIHLYVNDPDDTGWIYDRLKSQEKNYKVYLRDEIPALWHYSSNPRIGDLLLVASPGHAFRVASRNETYGTHGFDPYTVPEMGAIFYAWGPNIKPGSSVPGFQNIHVFPFMCRILGIEPPECDGDVAVLEPLLK</sequence>
<dbReference type="AlphaFoldDB" id="A0A9X1HKG1"/>
<dbReference type="SUPFAM" id="SSF53649">
    <property type="entry name" value="Alkaline phosphatase-like"/>
    <property type="match status" value="1"/>
</dbReference>
<name>A0A9X1HKG1_9BACT</name>
<feature type="signal peptide" evidence="1">
    <location>
        <begin position="1"/>
        <end position="18"/>
    </location>
</feature>
<evidence type="ECO:0000256" key="1">
    <source>
        <dbReference type="SAM" id="SignalP"/>
    </source>
</evidence>
<dbReference type="Gene3D" id="3.40.720.10">
    <property type="entry name" value="Alkaline Phosphatase, subunit A"/>
    <property type="match status" value="1"/>
</dbReference>
<dbReference type="Proteomes" id="UP001139409">
    <property type="component" value="Unassembled WGS sequence"/>
</dbReference>
<organism evidence="2 3">
    <name type="scientific">Fulvivirga sedimenti</name>
    <dbReference type="NCBI Taxonomy" id="2879465"/>
    <lineage>
        <taxon>Bacteria</taxon>
        <taxon>Pseudomonadati</taxon>
        <taxon>Bacteroidota</taxon>
        <taxon>Cytophagia</taxon>
        <taxon>Cytophagales</taxon>
        <taxon>Fulvivirgaceae</taxon>
        <taxon>Fulvivirga</taxon>
    </lineage>
</organism>
<reference evidence="2" key="1">
    <citation type="submission" date="2021-09" db="EMBL/GenBank/DDBJ databases">
        <title>Fulvivirga sp. isolated from coastal sediment.</title>
        <authorList>
            <person name="Yu H."/>
        </authorList>
    </citation>
    <scope>NUCLEOTIDE SEQUENCE</scope>
    <source>
        <strain evidence="2">1062</strain>
    </source>
</reference>
<dbReference type="Pfam" id="PF01663">
    <property type="entry name" value="Phosphodiest"/>
    <property type="match status" value="1"/>
</dbReference>
<dbReference type="PANTHER" id="PTHR10151:SF120">
    <property type="entry name" value="BIS(5'-ADENOSYL)-TRIPHOSPHATASE"/>
    <property type="match status" value="1"/>
</dbReference>
<comment type="caution">
    <text evidence="2">The sequence shown here is derived from an EMBL/GenBank/DDBJ whole genome shotgun (WGS) entry which is preliminary data.</text>
</comment>
<proteinExistence type="predicted"/>
<keyword evidence="1" id="KW-0732">Signal</keyword>
<dbReference type="PANTHER" id="PTHR10151">
    <property type="entry name" value="ECTONUCLEOTIDE PYROPHOSPHATASE/PHOSPHODIESTERASE"/>
    <property type="match status" value="1"/>
</dbReference>
<evidence type="ECO:0000313" key="2">
    <source>
        <dbReference type="EMBL" id="MCA6073798.1"/>
    </source>
</evidence>
<dbReference type="RefSeq" id="WP_225696910.1">
    <property type="nucleotide sequence ID" value="NZ_JAIXNE010000001.1"/>
</dbReference>